<evidence type="ECO:0000256" key="2">
    <source>
        <dbReference type="ARBA" id="ARBA00022741"/>
    </source>
</evidence>
<dbReference type="SUPFAM" id="SSF52540">
    <property type="entry name" value="P-loop containing nucleoside triphosphate hydrolases"/>
    <property type="match status" value="1"/>
</dbReference>
<reference evidence="5 6" key="1">
    <citation type="submission" date="2020-07" db="EMBL/GenBank/DDBJ databases">
        <title>Draft whole-genome sequence of Heliobacterium chlorum DSM 3682, type strain.</title>
        <authorList>
            <person name="Kyndt J.A."/>
            <person name="Meyer T.E."/>
            <person name="Imhoff J.F."/>
        </authorList>
    </citation>
    <scope>NUCLEOTIDE SEQUENCE [LARGE SCALE GENOMIC DNA]</scope>
    <source>
        <strain evidence="5 6">DSM 3682</strain>
    </source>
</reference>
<dbReference type="CDD" id="cd03255">
    <property type="entry name" value="ABC_MJ0796_LolCDE_FtsE"/>
    <property type="match status" value="1"/>
</dbReference>
<feature type="domain" description="ABC transporter" evidence="4">
    <location>
        <begin position="3"/>
        <end position="225"/>
    </location>
</feature>
<dbReference type="InterPro" id="IPR003593">
    <property type="entry name" value="AAA+_ATPase"/>
</dbReference>
<dbReference type="GO" id="GO:0005524">
    <property type="term" value="F:ATP binding"/>
    <property type="evidence" value="ECO:0007669"/>
    <property type="project" value="UniProtKB-KW"/>
</dbReference>
<comment type="caution">
    <text evidence="5">The sequence shown here is derived from an EMBL/GenBank/DDBJ whole genome shotgun (WGS) entry which is preliminary data.</text>
</comment>
<gene>
    <name evidence="5" type="ORF">H1S01_00415</name>
</gene>
<dbReference type="PANTHER" id="PTHR24220:SF86">
    <property type="entry name" value="ABC TRANSPORTER ABCH.1"/>
    <property type="match status" value="1"/>
</dbReference>
<dbReference type="InterPro" id="IPR017911">
    <property type="entry name" value="MacB-like_ATP-bd"/>
</dbReference>
<evidence type="ECO:0000256" key="1">
    <source>
        <dbReference type="ARBA" id="ARBA00022448"/>
    </source>
</evidence>
<evidence type="ECO:0000313" key="5">
    <source>
        <dbReference type="EMBL" id="MBC9782968.1"/>
    </source>
</evidence>
<dbReference type="PANTHER" id="PTHR24220">
    <property type="entry name" value="IMPORT ATP-BINDING PROTEIN"/>
    <property type="match status" value="1"/>
</dbReference>
<proteinExistence type="predicted"/>
<keyword evidence="1" id="KW-0813">Transport</keyword>
<evidence type="ECO:0000259" key="4">
    <source>
        <dbReference type="PROSITE" id="PS50893"/>
    </source>
</evidence>
<evidence type="ECO:0000256" key="3">
    <source>
        <dbReference type="ARBA" id="ARBA00022840"/>
    </source>
</evidence>
<dbReference type="SMART" id="SM00382">
    <property type="entry name" value="AAA"/>
    <property type="match status" value="1"/>
</dbReference>
<dbReference type="InterPro" id="IPR015854">
    <property type="entry name" value="ABC_transpr_LolD-like"/>
</dbReference>
<dbReference type="EMBL" id="JACVHF010000001">
    <property type="protein sequence ID" value="MBC9782968.1"/>
    <property type="molecule type" value="Genomic_DNA"/>
</dbReference>
<dbReference type="InterPro" id="IPR027417">
    <property type="entry name" value="P-loop_NTPase"/>
</dbReference>
<keyword evidence="2" id="KW-0547">Nucleotide-binding</keyword>
<keyword evidence="3 5" id="KW-0067">ATP-binding</keyword>
<name>A0ABR7SWN8_HELCL</name>
<protein>
    <submittedName>
        <fullName evidence="5">ABC transporter ATP-binding protein</fullName>
    </submittedName>
</protein>
<keyword evidence="6" id="KW-1185">Reference proteome</keyword>
<dbReference type="Gene3D" id="3.40.50.300">
    <property type="entry name" value="P-loop containing nucleotide triphosphate hydrolases"/>
    <property type="match status" value="1"/>
</dbReference>
<dbReference type="Pfam" id="PF00005">
    <property type="entry name" value="ABC_tran"/>
    <property type="match status" value="1"/>
</dbReference>
<evidence type="ECO:0000313" key="6">
    <source>
        <dbReference type="Proteomes" id="UP000617402"/>
    </source>
</evidence>
<dbReference type="InterPro" id="IPR003439">
    <property type="entry name" value="ABC_transporter-like_ATP-bd"/>
</dbReference>
<dbReference type="PROSITE" id="PS50893">
    <property type="entry name" value="ABC_TRANSPORTER_2"/>
    <property type="match status" value="1"/>
</dbReference>
<organism evidence="5 6">
    <name type="scientific">Heliobacterium chlorum</name>
    <dbReference type="NCBI Taxonomy" id="2698"/>
    <lineage>
        <taxon>Bacteria</taxon>
        <taxon>Bacillati</taxon>
        <taxon>Bacillota</taxon>
        <taxon>Clostridia</taxon>
        <taxon>Eubacteriales</taxon>
        <taxon>Heliobacteriaceae</taxon>
        <taxon>Heliobacterium</taxon>
    </lineage>
</organism>
<accession>A0ABR7SWN8</accession>
<sequence length="227" mass="25352">MLVKTDQISKGYGLGENKVTALQEINLSVPERSFLALVGPSGSGKTTLLTLLGGLNRPDRGTLWIDDIDVYGLSGEKMADFRREYIGFVFQQFHLMPYLTALENVMLPLAVKKMAVQEQRRRAIALLERVGLAGKEHRLPHQLSGGEQERVAIARAIVNKPPLILADEPTGALDSQMGEQIMELFQELHRDGLTIIMVTHNLDYLRYVSQAAYLKDGRLQKVEEISP</sequence>
<dbReference type="Proteomes" id="UP000617402">
    <property type="component" value="Unassembled WGS sequence"/>
</dbReference>